<feature type="domain" description="N-acetyltransferase" evidence="1">
    <location>
        <begin position="1"/>
        <end position="60"/>
    </location>
</feature>
<name>A0A1Z4KX30_ANAVA</name>
<sequence>MAPKFRRRGIALSLFEEAFAWGRVRGCTEVDLNVLQNSPAKVLYESLGFEVFEIEMRRKL</sequence>
<reference evidence="3 4" key="1">
    <citation type="submission" date="2017-06" db="EMBL/GenBank/DDBJ databases">
        <title>Genome sequencing of cyanobaciteial culture collection at National Institute for Environmental Studies (NIES).</title>
        <authorList>
            <person name="Hirose Y."/>
            <person name="Shimura Y."/>
            <person name="Fujisawa T."/>
            <person name="Nakamura Y."/>
            <person name="Kawachi M."/>
        </authorList>
    </citation>
    <scope>NUCLEOTIDE SEQUENCE [LARGE SCALE GENOMIC DNA]</scope>
    <source>
        <strain evidence="3 4">NIES-23</strain>
        <plasmid evidence="4">Plasmid Plasmid4 dna</plasmid>
        <plasmid evidence="3">plasmid4</plasmid>
    </source>
</reference>
<keyword evidence="3" id="KW-0614">Plasmid</keyword>
<accession>A0A1Z4KX30</accession>
<dbReference type="InterPro" id="IPR016181">
    <property type="entry name" value="Acyl_CoA_acyltransferase"/>
</dbReference>
<dbReference type="EMBL" id="AP018220">
    <property type="protein sequence ID" value="BAY73536.1"/>
    <property type="molecule type" value="Genomic_DNA"/>
</dbReference>
<dbReference type="Gene3D" id="3.40.630.30">
    <property type="match status" value="1"/>
</dbReference>
<protein>
    <recommendedName>
        <fullName evidence="1">N-acetyltransferase domain-containing protein</fullName>
    </recommendedName>
</protein>
<dbReference type="EMBL" id="AP018220">
    <property type="protein sequence ID" value="BAY73473.1"/>
    <property type="molecule type" value="Genomic_DNA"/>
</dbReference>
<dbReference type="Pfam" id="PF13508">
    <property type="entry name" value="Acetyltransf_7"/>
    <property type="match status" value="1"/>
</dbReference>
<gene>
    <name evidence="2" type="ORF">NIES23_63250</name>
    <name evidence="3" type="ORF">NIES23_63880</name>
</gene>
<dbReference type="InterPro" id="IPR000182">
    <property type="entry name" value="GNAT_dom"/>
</dbReference>
<evidence type="ECO:0000313" key="2">
    <source>
        <dbReference type="EMBL" id="BAY73473.1"/>
    </source>
</evidence>
<organism evidence="3 4">
    <name type="scientific">Trichormus variabilis NIES-23</name>
    <dbReference type="NCBI Taxonomy" id="1973479"/>
    <lineage>
        <taxon>Bacteria</taxon>
        <taxon>Bacillati</taxon>
        <taxon>Cyanobacteriota</taxon>
        <taxon>Cyanophyceae</taxon>
        <taxon>Nostocales</taxon>
        <taxon>Nostocaceae</taxon>
        <taxon>Trichormus</taxon>
    </lineage>
</organism>
<dbReference type="SUPFAM" id="SSF55729">
    <property type="entry name" value="Acyl-CoA N-acyltransferases (Nat)"/>
    <property type="match status" value="1"/>
</dbReference>
<proteinExistence type="predicted"/>
<evidence type="ECO:0000313" key="4">
    <source>
        <dbReference type="Proteomes" id="UP000217507"/>
    </source>
</evidence>
<evidence type="ECO:0000259" key="1">
    <source>
        <dbReference type="PROSITE" id="PS51186"/>
    </source>
</evidence>
<dbReference type="CDD" id="cd04301">
    <property type="entry name" value="NAT_SF"/>
    <property type="match status" value="1"/>
</dbReference>
<dbReference type="AlphaFoldDB" id="A0A1Z4KX30"/>
<geneLocation type="plasmid" evidence="3">
    <name>plasmid4</name>
</geneLocation>
<dbReference type="GO" id="GO:0016747">
    <property type="term" value="F:acyltransferase activity, transferring groups other than amino-acyl groups"/>
    <property type="evidence" value="ECO:0007669"/>
    <property type="project" value="InterPro"/>
</dbReference>
<dbReference type="Proteomes" id="UP000217507">
    <property type="component" value="Plasmid Plasmid4 dna"/>
</dbReference>
<evidence type="ECO:0000313" key="3">
    <source>
        <dbReference type="EMBL" id="BAY73536.1"/>
    </source>
</evidence>
<dbReference type="PROSITE" id="PS51186">
    <property type="entry name" value="GNAT"/>
    <property type="match status" value="1"/>
</dbReference>